<evidence type="ECO:0000313" key="4">
    <source>
        <dbReference type="EMBL" id="KEQ77481.1"/>
    </source>
</evidence>
<feature type="transmembrane region" description="Helical" evidence="2">
    <location>
        <begin position="197"/>
        <end position="217"/>
    </location>
</feature>
<keyword evidence="2" id="KW-1133">Transmembrane helix</keyword>
<dbReference type="HOGENOM" id="CLU_036632_1_0_1"/>
<feature type="transmembrane region" description="Helical" evidence="2">
    <location>
        <begin position="166"/>
        <end position="185"/>
    </location>
</feature>
<dbReference type="OrthoDB" id="3918601at2759"/>
<dbReference type="AlphaFoldDB" id="A0A074XSD2"/>
<sequence length="344" mass="37789">MARFADGLPAHLWIAVLISLSYSCFTGFLRIYARVGYYGIDDIAVAVAHVTALAQWGCLIVALNNGLGKPEDVVQAEHLTSMSRAVVASQILFLLTMGVTSLSLTLLMRRIFSTNTKHKLGSYILLGVISAWLVLAVAAVKSDCPSTHILQGQEHTCPNDIYRWRAILAITICIEAAVMGLPIYLVNQLRIKVSKKLLVVSAFAYRMPMIALSLLYLKAYSEAVRSEDRVQHFSKVVIWQQAMICYSLLSATLPFVQAFMRGFTTGGTAFGSIIYGSRNSRSNSSGDTSRSRSRNESFTPQFLGRTRTVCRGAEKQVNNEAHRASGGSQELIVRREVTVAVTQG</sequence>
<keyword evidence="2" id="KW-0472">Membrane</keyword>
<protein>
    <recommendedName>
        <fullName evidence="3">Rhodopsin domain-containing protein</fullName>
    </recommendedName>
</protein>
<feature type="transmembrane region" description="Helical" evidence="2">
    <location>
        <begin position="87"/>
        <end position="108"/>
    </location>
</feature>
<dbReference type="PROSITE" id="PS51257">
    <property type="entry name" value="PROKAR_LIPOPROTEIN"/>
    <property type="match status" value="1"/>
</dbReference>
<evidence type="ECO:0000256" key="1">
    <source>
        <dbReference type="SAM" id="MobiDB-lite"/>
    </source>
</evidence>
<feature type="transmembrane region" description="Helical" evidence="2">
    <location>
        <begin position="43"/>
        <end position="67"/>
    </location>
</feature>
<feature type="region of interest" description="Disordered" evidence="1">
    <location>
        <begin position="279"/>
        <end position="298"/>
    </location>
</feature>
<evidence type="ECO:0000256" key="2">
    <source>
        <dbReference type="SAM" id="Phobius"/>
    </source>
</evidence>
<dbReference type="GeneID" id="25412820"/>
<proteinExistence type="predicted"/>
<dbReference type="InterPro" id="IPR049326">
    <property type="entry name" value="Rhodopsin_dom_fungi"/>
</dbReference>
<feature type="transmembrane region" description="Helical" evidence="2">
    <location>
        <begin position="12"/>
        <end position="31"/>
    </location>
</feature>
<dbReference type="STRING" id="1043004.A0A074XSD2"/>
<name>A0A074XSD2_9PEZI</name>
<keyword evidence="5" id="KW-1185">Reference proteome</keyword>
<reference evidence="4 5" key="1">
    <citation type="journal article" date="2014" name="BMC Genomics">
        <title>Genome sequencing of four Aureobasidium pullulans varieties: biotechnological potential, stress tolerance, and description of new species.</title>
        <authorList>
            <person name="Gostin Ar C."/>
            <person name="Ohm R.A."/>
            <person name="Kogej T."/>
            <person name="Sonjak S."/>
            <person name="Turk M."/>
            <person name="Zajc J."/>
            <person name="Zalar P."/>
            <person name="Grube M."/>
            <person name="Sun H."/>
            <person name="Han J."/>
            <person name="Sharma A."/>
            <person name="Chiniquy J."/>
            <person name="Ngan C.Y."/>
            <person name="Lipzen A."/>
            <person name="Barry K."/>
            <person name="Grigoriev I.V."/>
            <person name="Gunde-Cimerman N."/>
        </authorList>
    </citation>
    <scope>NUCLEOTIDE SEQUENCE [LARGE SCALE GENOMIC DNA]</scope>
    <source>
        <strain evidence="4 5">CBS 147.97</strain>
    </source>
</reference>
<evidence type="ECO:0000259" key="3">
    <source>
        <dbReference type="Pfam" id="PF20684"/>
    </source>
</evidence>
<gene>
    <name evidence="4" type="ORF">M436DRAFT_59471</name>
</gene>
<feature type="compositionally biased region" description="Low complexity" evidence="1">
    <location>
        <begin position="279"/>
        <end position="288"/>
    </location>
</feature>
<dbReference type="RefSeq" id="XP_013432043.1">
    <property type="nucleotide sequence ID" value="XM_013576589.1"/>
</dbReference>
<dbReference type="PANTHER" id="PTHR39614:SF2">
    <property type="entry name" value="INTEGRAL MEMBRANE PROTEIN"/>
    <property type="match status" value="1"/>
</dbReference>
<organism evidence="4 5">
    <name type="scientific">Aureobasidium namibiae CBS 147.97</name>
    <dbReference type="NCBI Taxonomy" id="1043004"/>
    <lineage>
        <taxon>Eukaryota</taxon>
        <taxon>Fungi</taxon>
        <taxon>Dikarya</taxon>
        <taxon>Ascomycota</taxon>
        <taxon>Pezizomycotina</taxon>
        <taxon>Dothideomycetes</taxon>
        <taxon>Dothideomycetidae</taxon>
        <taxon>Dothideales</taxon>
        <taxon>Saccotheciaceae</taxon>
        <taxon>Aureobasidium</taxon>
    </lineage>
</organism>
<dbReference type="Pfam" id="PF20684">
    <property type="entry name" value="Fung_rhodopsin"/>
    <property type="match status" value="1"/>
</dbReference>
<keyword evidence="2" id="KW-0812">Transmembrane</keyword>
<dbReference type="PANTHER" id="PTHR39614">
    <property type="entry name" value="INTEGRAL MEMBRANE PROTEIN"/>
    <property type="match status" value="1"/>
</dbReference>
<dbReference type="EMBL" id="KL584702">
    <property type="protein sequence ID" value="KEQ77481.1"/>
    <property type="molecule type" value="Genomic_DNA"/>
</dbReference>
<feature type="transmembrane region" description="Helical" evidence="2">
    <location>
        <begin position="120"/>
        <end position="140"/>
    </location>
</feature>
<dbReference type="Proteomes" id="UP000027730">
    <property type="component" value="Unassembled WGS sequence"/>
</dbReference>
<accession>A0A074XSD2</accession>
<feature type="domain" description="Rhodopsin" evidence="3">
    <location>
        <begin position="30"/>
        <end position="260"/>
    </location>
</feature>
<evidence type="ECO:0000313" key="5">
    <source>
        <dbReference type="Proteomes" id="UP000027730"/>
    </source>
</evidence>
<feature type="transmembrane region" description="Helical" evidence="2">
    <location>
        <begin position="237"/>
        <end position="256"/>
    </location>
</feature>